<dbReference type="Proteomes" id="UP000241890">
    <property type="component" value="Unassembled WGS sequence"/>
</dbReference>
<reference evidence="3 4" key="1">
    <citation type="submission" date="2017-12" db="EMBL/GenBank/DDBJ databases">
        <title>Sequencing, de novo assembly and annotation of complete genome of a new Thraustochytrid species, strain FCC1311.</title>
        <authorList>
            <person name="Sedici K."/>
            <person name="Godart F."/>
            <person name="Aiese Cigliano R."/>
            <person name="Sanseverino W."/>
            <person name="Barakat M."/>
            <person name="Ortet P."/>
            <person name="Marechal E."/>
            <person name="Cagnac O."/>
            <person name="Amato A."/>
        </authorList>
    </citation>
    <scope>NUCLEOTIDE SEQUENCE [LARGE SCALE GENOMIC DNA]</scope>
</reference>
<organism evidence="3 4">
    <name type="scientific">Hondaea fermentalgiana</name>
    <dbReference type="NCBI Taxonomy" id="2315210"/>
    <lineage>
        <taxon>Eukaryota</taxon>
        <taxon>Sar</taxon>
        <taxon>Stramenopiles</taxon>
        <taxon>Bigyra</taxon>
        <taxon>Labyrinthulomycetes</taxon>
        <taxon>Thraustochytrida</taxon>
        <taxon>Thraustochytriidae</taxon>
        <taxon>Hondaea</taxon>
    </lineage>
</organism>
<sequence>MGQEIWIEGFEDAKLDPVYPYCISLEGTHLKRKDYKEVGAPLILFTSTHREQRIMINALMALVASSLSSGLCKFTAQVRDTFPARLRSASSATDPDVRSVRSDQSGSSMGSLRKRLQIRSALPTFGRRKRSSATAAAAVASKGDTASVGSYELNRHTSVPSNPSRSRSPSYSVVDVMEDGARQNPGPRETEYLRTAVQCCRFLFDCRGLAMEELFCPLEGNAKDQAEELKIQFSDAPYGALEPGYIESFRILIDTLESKLIGEPIFEKVLSGYSAVERVERLCSDLPTSWALPASEKSFSAANDQDFEIQDGSTSDPLADGKLKGLADALPARWNEDFDEPSTDTKKDDSVASDVRSRTDDEETKTTGTHDAMKHQSGQPDFEHGASSMSDIATALDMEPPEELEISQAAGKLPSKQDSEARQRVRLPRGELPDPLANAVTEIKQLQHTESLALAQLGGPGAVPETVERESFDASAEEDKRTKNIKRIIKWYKSRLALAPDAQNADLWQQEIRALEEELNLLEQGKDPHCSMTTTDASSEVVKHVSALWQHASLWDKSHEDEIEFDKVDACHPSYCSADVLKDILGSFIQVHHRVLELGCGLTPLSPLIKTSVGAHHVLCTDASAFAIHILGQKFGKLNPPVHFARLDVRVLKESLEALPAPDGFEDHAPPFDAIVSKGLVDCICTMGQSVHELKRFFRRVRAILRTGGTYLFVTNVSSRLRTDHLDLSQWTFESHSVETSEQHVHAVICTAI</sequence>
<feature type="region of interest" description="Disordered" evidence="1">
    <location>
        <begin position="303"/>
        <end position="322"/>
    </location>
</feature>
<proteinExistence type="predicted"/>
<dbReference type="CDD" id="cd02440">
    <property type="entry name" value="AdoMet_MTases"/>
    <property type="match status" value="1"/>
</dbReference>
<dbReference type="InterPro" id="IPR029063">
    <property type="entry name" value="SAM-dependent_MTases_sf"/>
</dbReference>
<dbReference type="Gene3D" id="3.40.50.150">
    <property type="entry name" value="Vaccinia Virus protein VP39"/>
    <property type="match status" value="1"/>
</dbReference>
<feature type="domain" description="Methyltransferase type 11" evidence="2">
    <location>
        <begin position="596"/>
        <end position="713"/>
    </location>
</feature>
<feature type="region of interest" description="Disordered" evidence="1">
    <location>
        <begin position="151"/>
        <end position="171"/>
    </location>
</feature>
<protein>
    <recommendedName>
        <fullName evidence="2">Methyltransferase type 11 domain-containing protein</fullName>
    </recommendedName>
</protein>
<feature type="compositionally biased region" description="Basic and acidic residues" evidence="1">
    <location>
        <begin position="343"/>
        <end position="359"/>
    </location>
</feature>
<feature type="region of interest" description="Disordered" evidence="1">
    <location>
        <begin position="87"/>
        <end position="113"/>
    </location>
</feature>
<dbReference type="EMBL" id="BEYU01000147">
    <property type="protein sequence ID" value="GBG33179.1"/>
    <property type="molecule type" value="Genomic_DNA"/>
</dbReference>
<dbReference type="GO" id="GO:0008757">
    <property type="term" value="F:S-adenosylmethionine-dependent methyltransferase activity"/>
    <property type="evidence" value="ECO:0007669"/>
    <property type="project" value="InterPro"/>
</dbReference>
<dbReference type="Pfam" id="PF08241">
    <property type="entry name" value="Methyltransf_11"/>
    <property type="match status" value="1"/>
</dbReference>
<dbReference type="AlphaFoldDB" id="A0A2R5GS97"/>
<feature type="region of interest" description="Disordered" evidence="1">
    <location>
        <begin position="333"/>
        <end position="386"/>
    </location>
</feature>
<gene>
    <name evidence="3" type="ORF">FCC1311_094032</name>
</gene>
<name>A0A2R5GS97_9STRA</name>
<evidence type="ECO:0000256" key="1">
    <source>
        <dbReference type="SAM" id="MobiDB-lite"/>
    </source>
</evidence>
<evidence type="ECO:0000259" key="2">
    <source>
        <dbReference type="Pfam" id="PF08241"/>
    </source>
</evidence>
<keyword evidence="4" id="KW-1185">Reference proteome</keyword>
<dbReference type="SUPFAM" id="SSF53335">
    <property type="entry name" value="S-adenosyl-L-methionine-dependent methyltransferases"/>
    <property type="match status" value="1"/>
</dbReference>
<dbReference type="InParanoid" id="A0A2R5GS97"/>
<evidence type="ECO:0000313" key="3">
    <source>
        <dbReference type="EMBL" id="GBG33179.1"/>
    </source>
</evidence>
<feature type="region of interest" description="Disordered" evidence="1">
    <location>
        <begin position="409"/>
        <end position="433"/>
    </location>
</feature>
<evidence type="ECO:0000313" key="4">
    <source>
        <dbReference type="Proteomes" id="UP000241890"/>
    </source>
</evidence>
<feature type="compositionally biased region" description="Low complexity" evidence="1">
    <location>
        <begin position="158"/>
        <end position="171"/>
    </location>
</feature>
<feature type="compositionally biased region" description="Basic and acidic residues" evidence="1">
    <location>
        <begin position="415"/>
        <end position="432"/>
    </location>
</feature>
<dbReference type="InterPro" id="IPR013216">
    <property type="entry name" value="Methyltransf_11"/>
</dbReference>
<accession>A0A2R5GS97</accession>
<comment type="caution">
    <text evidence="3">The sequence shown here is derived from an EMBL/GenBank/DDBJ whole genome shotgun (WGS) entry which is preliminary data.</text>
</comment>